<name>A0A1I1S668_9LACO</name>
<reference evidence="6" key="1">
    <citation type="submission" date="2016-10" db="EMBL/GenBank/DDBJ databases">
        <authorList>
            <person name="Varghese N."/>
            <person name="Submissions S."/>
        </authorList>
    </citation>
    <scope>NUCLEOTIDE SEQUENCE [LARGE SCALE GENOMIC DNA]</scope>
    <source>
        <strain evidence="6">R-53102</strain>
    </source>
</reference>
<evidence type="ECO:0000256" key="2">
    <source>
        <dbReference type="SAM" id="MobiDB-lite"/>
    </source>
</evidence>
<dbReference type="InterPro" id="IPR004903">
    <property type="entry name" value="S-layer_prot"/>
</dbReference>
<keyword evidence="1" id="KW-0732">Signal</keyword>
<dbReference type="AlphaFoldDB" id="A0A1I1S668"/>
<dbReference type="STRING" id="1505723.SAMN04487792_0763"/>
<protein>
    <submittedName>
        <fullName evidence="5">Signal peptide-containing protein, YSIRK family</fullName>
    </submittedName>
</protein>
<dbReference type="InterPro" id="IPR024968">
    <property type="entry name" value="SlpA_C_lactobacillus"/>
</dbReference>
<dbReference type="GO" id="GO:0030115">
    <property type="term" value="C:S-layer"/>
    <property type="evidence" value="ECO:0007669"/>
    <property type="project" value="InterPro"/>
</dbReference>
<dbReference type="RefSeq" id="WP_090092849.1">
    <property type="nucleotide sequence ID" value="NZ_FOMN01000003.1"/>
</dbReference>
<accession>A0A1I1S668</accession>
<dbReference type="NCBIfam" id="TIGR01168">
    <property type="entry name" value="YSIRK_signal"/>
    <property type="match status" value="1"/>
</dbReference>
<feature type="compositionally biased region" description="Gly residues" evidence="2">
    <location>
        <begin position="736"/>
        <end position="747"/>
    </location>
</feature>
<organism evidence="5 6">
    <name type="scientific">Lactobacillus bombicola</name>
    <dbReference type="NCBI Taxonomy" id="1505723"/>
    <lineage>
        <taxon>Bacteria</taxon>
        <taxon>Bacillati</taxon>
        <taxon>Bacillota</taxon>
        <taxon>Bacilli</taxon>
        <taxon>Lactobacillales</taxon>
        <taxon>Lactobacillaceae</taxon>
        <taxon>Lactobacillus</taxon>
    </lineage>
</organism>
<feature type="region of interest" description="Disordered" evidence="2">
    <location>
        <begin position="731"/>
        <end position="882"/>
    </location>
</feature>
<evidence type="ECO:0000313" key="6">
    <source>
        <dbReference type="Proteomes" id="UP000199599"/>
    </source>
</evidence>
<feature type="compositionally biased region" description="Basic and acidic residues" evidence="2">
    <location>
        <begin position="131"/>
        <end position="150"/>
    </location>
</feature>
<dbReference type="GO" id="GO:0009274">
    <property type="term" value="C:peptidoglycan-based cell wall"/>
    <property type="evidence" value="ECO:0007669"/>
    <property type="project" value="InterPro"/>
</dbReference>
<dbReference type="PRINTS" id="PR01729">
    <property type="entry name" value="SURFACELAYER"/>
</dbReference>
<feature type="compositionally biased region" description="Gly residues" evidence="2">
    <location>
        <begin position="755"/>
        <end position="872"/>
    </location>
</feature>
<feature type="compositionally biased region" description="Polar residues" evidence="2">
    <location>
        <begin position="115"/>
        <end position="130"/>
    </location>
</feature>
<proteinExistence type="predicted"/>
<feature type="compositionally biased region" description="Low complexity" evidence="2">
    <location>
        <begin position="81"/>
        <end position="92"/>
    </location>
</feature>
<gene>
    <name evidence="5" type="ORF">SAMN04487792_0763</name>
</gene>
<dbReference type="Pfam" id="PF04650">
    <property type="entry name" value="YSIRK_signal"/>
    <property type="match status" value="1"/>
</dbReference>
<feature type="domain" description="S-layer protein C-terminal" evidence="3">
    <location>
        <begin position="942"/>
        <end position="1002"/>
    </location>
</feature>
<evidence type="ECO:0000259" key="3">
    <source>
        <dbReference type="Pfam" id="PF03217"/>
    </source>
</evidence>
<evidence type="ECO:0000313" key="5">
    <source>
        <dbReference type="EMBL" id="SFD41877.1"/>
    </source>
</evidence>
<dbReference type="InterPro" id="IPR005877">
    <property type="entry name" value="YSIRK_signal_dom"/>
</dbReference>
<feature type="domain" description="YSIRK Gram-positive signal peptide" evidence="4">
    <location>
        <begin position="22"/>
        <end position="42"/>
    </location>
</feature>
<feature type="region of interest" description="Disordered" evidence="2">
    <location>
        <begin position="115"/>
        <end position="152"/>
    </location>
</feature>
<evidence type="ECO:0000259" key="4">
    <source>
        <dbReference type="Pfam" id="PF04650"/>
    </source>
</evidence>
<feature type="region of interest" description="Disordered" evidence="2">
    <location>
        <begin position="73"/>
        <end position="101"/>
    </location>
</feature>
<dbReference type="Pfam" id="PF03217">
    <property type="entry name" value="SlpA"/>
    <property type="match status" value="1"/>
</dbReference>
<dbReference type="Proteomes" id="UP000199599">
    <property type="component" value="Unassembled WGS sequence"/>
</dbReference>
<sequence>MLGKNNFNEKLNKIERQSKHDRFSIRKLTVGAASVLIGLSFVGLSSQTAKADTISPETDTAVVGENEVTVTSPDVKEKVVSSATNTETTSNETKNESKSNVTSYQGLKTFLKFSSNETNESVTPDSANITKQDDTTDKSKIQTDKSESQTDKANITMVADEINTSNVSTAEGFVTAMGSGDKHYVNLLGDVEIPHGFTDTWLNKLGEIGVKGDKIIDGQGHTLNLNDNQLSGNIIQSLGLPNITFKNITINGTGAYLTHLPIVNNIPWTTIGDFGKITLDKVITNGITFGGGLDSQLISVSVNVIGDSTINYKSNNKNSKNSTLFDGNLIVNDGVNLAVNAGNLVQLFNGELMNTINNLIPDISHVNNKDDLINAIKGIKLGSKFTIGKNANVNVYLDSTVTRLCENTLLNIEVNDGARLKLVDNAPAIKAELLDPLANWVFLSANNPASVKIISTNPDVKRPQIRYLGTDITGKNIGMSDMALRKNWVLTATHSNLMALALHKIPIASDIIDTILPQLNLTGLNETLVNDYQTPLSLISKKGKANKTFTDFGTMKDLENYCSFLNGPLFDASGVPILNKLEGGELAEKINRLLGIKTVPGLQLGTDLDDVLAKTGAGIYDVTSLKQTAKNGKVSLGKDILTINNSVDGTSSTIDALSNTKVITGVQWVPGKAMDNQGNVIDGGVIAAADGTIIDGAKDTDVSKQLGNAIVHVDYSDNTYDEVPVQVKVETATNGGTNGGTNNGGTNDGSNNGSTNGGTNNGGTNGGTNDGGANNGGTNGGSNNGGTNNGSTNGGANNGGTNGGTNNGGTNGGSNNGGANNGSTNGGTNNGGANNGSTNGGANNGGTNGGSNNGGANNGSTNGGTNNGGTNNGGDINKNSNGTDVTKVAVKKVIRHTAYVYDSNGTRLSKKYTSCTKVNTFGTKFIKGRKYYNLGNDKFIIATNIDGTLRKLKHNSYVYNNKIKRIKKKTIKKGKYIRTYGSAVRLTGKKYYIVGANKYVKKANF</sequence>
<evidence type="ECO:0000256" key="1">
    <source>
        <dbReference type="ARBA" id="ARBA00022729"/>
    </source>
</evidence>
<dbReference type="EMBL" id="FOMN01000003">
    <property type="protein sequence ID" value="SFD41877.1"/>
    <property type="molecule type" value="Genomic_DNA"/>
</dbReference>
<dbReference type="GO" id="GO:0005199">
    <property type="term" value="F:structural constituent of cell wall"/>
    <property type="evidence" value="ECO:0007669"/>
    <property type="project" value="InterPro"/>
</dbReference>